<keyword evidence="2 5" id="KW-0349">Heme</keyword>
<dbReference type="STRING" id="637679.GCA_001550055_01358"/>
<evidence type="ECO:0000256" key="5">
    <source>
        <dbReference type="PIRSR" id="PIRSR601486-1"/>
    </source>
</evidence>
<evidence type="ECO:0000256" key="4">
    <source>
        <dbReference type="ARBA" id="ARBA00023004"/>
    </source>
</evidence>
<dbReference type="InterPro" id="IPR001486">
    <property type="entry name" value="Hemoglobin_trunc"/>
</dbReference>
<evidence type="ECO:0000256" key="2">
    <source>
        <dbReference type="ARBA" id="ARBA00022617"/>
    </source>
</evidence>
<organism evidence="6 7">
    <name type="scientific">Kordiimonas lacus</name>
    <dbReference type="NCBI Taxonomy" id="637679"/>
    <lineage>
        <taxon>Bacteria</taxon>
        <taxon>Pseudomonadati</taxon>
        <taxon>Pseudomonadota</taxon>
        <taxon>Alphaproteobacteria</taxon>
        <taxon>Kordiimonadales</taxon>
        <taxon>Kordiimonadaceae</taxon>
        <taxon>Kordiimonas</taxon>
    </lineage>
</organism>
<dbReference type="GO" id="GO:0020037">
    <property type="term" value="F:heme binding"/>
    <property type="evidence" value="ECO:0007669"/>
    <property type="project" value="InterPro"/>
</dbReference>
<feature type="binding site" description="distal binding residue" evidence="5">
    <location>
        <position position="71"/>
    </location>
    <ligand>
        <name>heme</name>
        <dbReference type="ChEBI" id="CHEBI:30413"/>
    </ligand>
    <ligandPart>
        <name>Fe</name>
        <dbReference type="ChEBI" id="CHEBI:18248"/>
    </ligandPart>
</feature>
<dbReference type="CDD" id="cd00454">
    <property type="entry name" value="TrHb1_N"/>
    <property type="match status" value="1"/>
</dbReference>
<protein>
    <submittedName>
        <fullName evidence="6">Hemoglobin</fullName>
    </submittedName>
</protein>
<dbReference type="EMBL" id="FNAK01000003">
    <property type="protein sequence ID" value="SDD91559.1"/>
    <property type="molecule type" value="Genomic_DNA"/>
</dbReference>
<dbReference type="SUPFAM" id="SSF46458">
    <property type="entry name" value="Globin-like"/>
    <property type="match status" value="1"/>
</dbReference>
<gene>
    <name evidence="6" type="ORF">SAMN04488071_1677</name>
</gene>
<dbReference type="InterPro" id="IPR009050">
    <property type="entry name" value="Globin-like_sf"/>
</dbReference>
<proteinExistence type="predicted"/>
<dbReference type="Pfam" id="PF01152">
    <property type="entry name" value="Bac_globin"/>
    <property type="match status" value="1"/>
</dbReference>
<evidence type="ECO:0000256" key="3">
    <source>
        <dbReference type="ARBA" id="ARBA00022723"/>
    </source>
</evidence>
<name>A0A1G6YMC7_9PROT</name>
<dbReference type="Gene3D" id="1.10.490.10">
    <property type="entry name" value="Globins"/>
    <property type="match status" value="1"/>
</dbReference>
<dbReference type="AlphaFoldDB" id="A0A1G6YMC7"/>
<accession>A0A1G6YMC7</accession>
<keyword evidence="1" id="KW-0813">Transport</keyword>
<keyword evidence="3 5" id="KW-0479">Metal-binding</keyword>
<dbReference type="Proteomes" id="UP000183685">
    <property type="component" value="Unassembled WGS sequence"/>
</dbReference>
<reference evidence="6 7" key="1">
    <citation type="submission" date="2016-10" db="EMBL/GenBank/DDBJ databases">
        <authorList>
            <person name="de Groot N.N."/>
        </authorList>
    </citation>
    <scope>NUCLEOTIDE SEQUENCE [LARGE SCALE GENOMIC DNA]</scope>
    <source>
        <strain evidence="6 7">CGMCC 1.9109</strain>
    </source>
</reference>
<sequence length="119" mass="13696">MAKTLFEKYGGFPTFRKVVSAFYDQVLDSPVLQKHFTGVDMARLIDHQTKFVTYVTGGPANISDDHLARAHKMLKITRPEFEEMALIFEEALEDHDIEPEDVKYVVGEIRKRSHLIVTE</sequence>
<evidence type="ECO:0000313" key="6">
    <source>
        <dbReference type="EMBL" id="SDD91559.1"/>
    </source>
</evidence>
<keyword evidence="7" id="KW-1185">Reference proteome</keyword>
<feature type="binding site" description="distal binding residue" evidence="5">
    <location>
        <position position="47"/>
    </location>
    <ligand>
        <name>heme</name>
        <dbReference type="ChEBI" id="CHEBI:30413"/>
    </ligand>
    <ligandPart>
        <name>Fe</name>
        <dbReference type="ChEBI" id="CHEBI:18248"/>
    </ligandPart>
</feature>
<dbReference type="GO" id="GO:0019825">
    <property type="term" value="F:oxygen binding"/>
    <property type="evidence" value="ECO:0007669"/>
    <property type="project" value="InterPro"/>
</dbReference>
<dbReference type="RefSeq" id="WP_068302758.1">
    <property type="nucleotide sequence ID" value="NZ_DAIOMO010000002.1"/>
</dbReference>
<dbReference type="GO" id="GO:0046872">
    <property type="term" value="F:metal ion binding"/>
    <property type="evidence" value="ECO:0007669"/>
    <property type="project" value="UniProtKB-KW"/>
</dbReference>
<dbReference type="OrthoDB" id="9795814at2"/>
<evidence type="ECO:0000313" key="7">
    <source>
        <dbReference type="Proteomes" id="UP000183685"/>
    </source>
</evidence>
<dbReference type="InterPro" id="IPR012292">
    <property type="entry name" value="Globin/Proto"/>
</dbReference>
<keyword evidence="4 5" id="KW-0408">Iron</keyword>
<evidence type="ECO:0000256" key="1">
    <source>
        <dbReference type="ARBA" id="ARBA00022448"/>
    </source>
</evidence>